<evidence type="ECO:0000313" key="3">
    <source>
        <dbReference type="EMBL" id="QDV73439.1"/>
    </source>
</evidence>
<dbReference type="RefSeq" id="WP_145110455.1">
    <property type="nucleotide sequence ID" value="NZ_CP036349.1"/>
</dbReference>
<proteinExistence type="predicted"/>
<keyword evidence="2" id="KW-0732">Signal</keyword>
<dbReference type="EMBL" id="CP036349">
    <property type="protein sequence ID" value="QDV73439.1"/>
    <property type="molecule type" value="Genomic_DNA"/>
</dbReference>
<evidence type="ECO:0000256" key="2">
    <source>
        <dbReference type="SAM" id="SignalP"/>
    </source>
</evidence>
<feature type="coiled-coil region" evidence="1">
    <location>
        <begin position="209"/>
        <end position="255"/>
    </location>
</feature>
<gene>
    <name evidence="3" type="ORF">Spa11_16350</name>
</gene>
<dbReference type="AlphaFoldDB" id="A0A518K6M1"/>
<name>A0A518K6M1_9BACT</name>
<evidence type="ECO:0000313" key="4">
    <source>
        <dbReference type="Proteomes" id="UP000316426"/>
    </source>
</evidence>
<protein>
    <recommendedName>
        <fullName evidence="5">Chromosome partition protein Smc</fullName>
    </recommendedName>
</protein>
<evidence type="ECO:0008006" key="5">
    <source>
        <dbReference type="Google" id="ProtNLM"/>
    </source>
</evidence>
<keyword evidence="4" id="KW-1185">Reference proteome</keyword>
<reference evidence="3 4" key="1">
    <citation type="submission" date="2019-02" db="EMBL/GenBank/DDBJ databases">
        <title>Deep-cultivation of Planctomycetes and their phenomic and genomic characterization uncovers novel biology.</title>
        <authorList>
            <person name="Wiegand S."/>
            <person name="Jogler M."/>
            <person name="Boedeker C."/>
            <person name="Pinto D."/>
            <person name="Vollmers J."/>
            <person name="Rivas-Marin E."/>
            <person name="Kohn T."/>
            <person name="Peeters S.H."/>
            <person name="Heuer A."/>
            <person name="Rast P."/>
            <person name="Oberbeckmann S."/>
            <person name="Bunk B."/>
            <person name="Jeske O."/>
            <person name="Meyerdierks A."/>
            <person name="Storesund J.E."/>
            <person name="Kallscheuer N."/>
            <person name="Luecker S."/>
            <person name="Lage O.M."/>
            <person name="Pohl T."/>
            <person name="Merkel B.J."/>
            <person name="Hornburger P."/>
            <person name="Mueller R.-W."/>
            <person name="Bruemmer F."/>
            <person name="Labrenz M."/>
            <person name="Spormann A.M."/>
            <person name="Op den Camp H."/>
            <person name="Overmann J."/>
            <person name="Amann R."/>
            <person name="Jetten M.S.M."/>
            <person name="Mascher T."/>
            <person name="Medema M.H."/>
            <person name="Devos D.P."/>
            <person name="Kaster A.-K."/>
            <person name="Ovreas L."/>
            <person name="Rohde M."/>
            <person name="Galperin M.Y."/>
            <person name="Jogler C."/>
        </authorList>
    </citation>
    <scope>NUCLEOTIDE SEQUENCE [LARGE SCALE GENOMIC DNA]</scope>
    <source>
        <strain evidence="3 4">Spa11</strain>
    </source>
</reference>
<organism evidence="3 4">
    <name type="scientific">Botrimarina mediterranea</name>
    <dbReference type="NCBI Taxonomy" id="2528022"/>
    <lineage>
        <taxon>Bacteria</taxon>
        <taxon>Pseudomonadati</taxon>
        <taxon>Planctomycetota</taxon>
        <taxon>Planctomycetia</taxon>
        <taxon>Pirellulales</taxon>
        <taxon>Lacipirellulaceae</taxon>
        <taxon>Botrimarina</taxon>
    </lineage>
</organism>
<sequence length="346" mass="38210" precursor="true">MTARAFSSLLFYGVPTLLAGIAFAAAGTSAAFGQSPSPSAIDFPAGRRAAAQYKVSATPLSLTEVAPASRHESERFRKTQRAYVESPLVLNAALAQPGVAALSVFRNSTDKVGWLKERLLVTFPGDGDIMEITVADDKAPKEDLVALANAVSKAYYDEVVFYEQSQRTMPLQILQSSLRRLSGSVRDKAETLHQLEVDQGYDAASSAKRQWLKDEARLLRKRIEDLQTQHFEEKLRRLRTDADAQEDDASAKETEAKSTAIDELFAAEEKLLKDRLAETLASPAANAPAPSTDLELRREELEWLKETEKSLTRRIQLLQIEIQAPNRVSAIGQKGDEVAAVQFYEK</sequence>
<accession>A0A518K6M1</accession>
<keyword evidence="1" id="KW-0175">Coiled coil</keyword>
<dbReference type="KEGG" id="bmei:Spa11_16350"/>
<dbReference type="Proteomes" id="UP000316426">
    <property type="component" value="Chromosome"/>
</dbReference>
<evidence type="ECO:0000256" key="1">
    <source>
        <dbReference type="SAM" id="Coils"/>
    </source>
</evidence>
<feature type="signal peptide" evidence="2">
    <location>
        <begin position="1"/>
        <end position="24"/>
    </location>
</feature>
<feature type="chain" id="PRO_5021869122" description="Chromosome partition protein Smc" evidence="2">
    <location>
        <begin position="25"/>
        <end position="346"/>
    </location>
</feature>